<dbReference type="NCBIfam" id="TIGR01297">
    <property type="entry name" value="CDF"/>
    <property type="match status" value="1"/>
</dbReference>
<feature type="transmembrane region" description="Helical" evidence="8">
    <location>
        <begin position="139"/>
        <end position="162"/>
    </location>
</feature>
<dbReference type="GeneID" id="26904639"/>
<evidence type="ECO:0000256" key="7">
    <source>
        <dbReference type="ARBA" id="ARBA00023136"/>
    </source>
</evidence>
<protein>
    <submittedName>
        <fullName evidence="10">Putative cation transporter</fullName>
    </submittedName>
</protein>
<dbReference type="SUPFAM" id="SSF161111">
    <property type="entry name" value="Cation efflux protein transmembrane domain-like"/>
    <property type="match status" value="1"/>
</dbReference>
<evidence type="ECO:0000256" key="1">
    <source>
        <dbReference type="ARBA" id="ARBA00004141"/>
    </source>
</evidence>
<dbReference type="EMBL" id="LGTL01000007">
    <property type="protein sequence ID" value="KPA80958.1"/>
    <property type="molecule type" value="Genomic_DNA"/>
</dbReference>
<evidence type="ECO:0000256" key="5">
    <source>
        <dbReference type="ARBA" id="ARBA00022989"/>
    </source>
</evidence>
<dbReference type="AlphaFoldDB" id="A0A0N0VFK4"/>
<evidence type="ECO:0000313" key="10">
    <source>
        <dbReference type="EMBL" id="KPA80958.1"/>
    </source>
</evidence>
<dbReference type="Gene3D" id="1.20.1510.10">
    <property type="entry name" value="Cation efflux protein transmembrane domain"/>
    <property type="match status" value="1"/>
</dbReference>
<comment type="subcellular location">
    <subcellularLocation>
        <location evidence="1">Membrane</location>
        <topology evidence="1">Multi-pass membrane protein</topology>
    </subcellularLocation>
</comment>
<gene>
    <name evidence="10" type="ORF">ABB37_04348</name>
</gene>
<comment type="similarity">
    <text evidence="2">Belongs to the cation diffusion facilitator (CDF) transporter (TC 2.A.4) family. SLC30A subfamily.</text>
</comment>
<dbReference type="OrthoDB" id="78669at2759"/>
<proteinExistence type="inferred from homology"/>
<dbReference type="GO" id="GO:0016020">
    <property type="term" value="C:membrane"/>
    <property type="evidence" value="ECO:0007669"/>
    <property type="project" value="UniProtKB-SubCell"/>
</dbReference>
<keyword evidence="4 8" id="KW-0812">Transmembrane</keyword>
<dbReference type="Pfam" id="PF01545">
    <property type="entry name" value="Cation_efflux"/>
    <property type="match status" value="1"/>
</dbReference>
<evidence type="ECO:0000313" key="11">
    <source>
        <dbReference type="Proteomes" id="UP000037923"/>
    </source>
</evidence>
<dbReference type="VEuPathDB" id="TriTrypDB:LpyrH10_07_1550"/>
<dbReference type="InterPro" id="IPR058533">
    <property type="entry name" value="Cation_efflux_TM"/>
</dbReference>
<keyword evidence="5 8" id="KW-1133">Transmembrane helix</keyword>
<dbReference type="GO" id="GO:0005385">
    <property type="term" value="F:zinc ion transmembrane transporter activity"/>
    <property type="evidence" value="ECO:0007669"/>
    <property type="project" value="InterPro"/>
</dbReference>
<accession>A0A0N0VFK4</accession>
<reference evidence="10 11" key="1">
    <citation type="submission" date="2015-07" db="EMBL/GenBank/DDBJ databases">
        <title>High-quality genome of monoxenous trypanosomatid Leptomonas pyrrhocoris.</title>
        <authorList>
            <person name="Flegontov P."/>
            <person name="Butenko A."/>
            <person name="Firsov S."/>
            <person name="Vlcek C."/>
            <person name="Logacheva M.D."/>
            <person name="Field M."/>
            <person name="Filatov D."/>
            <person name="Flegontova O."/>
            <person name="Gerasimov E."/>
            <person name="Jackson A.P."/>
            <person name="Kelly S."/>
            <person name="Opperdoes F."/>
            <person name="O'Reilly A."/>
            <person name="Votypka J."/>
            <person name="Yurchenko V."/>
            <person name="Lukes J."/>
        </authorList>
    </citation>
    <scope>NUCLEOTIDE SEQUENCE [LARGE SCALE GENOMIC DNA]</scope>
    <source>
        <strain evidence="10">H10</strain>
    </source>
</reference>
<dbReference type="PANTHER" id="PTHR45755">
    <property type="match status" value="1"/>
</dbReference>
<dbReference type="GO" id="GO:0005794">
    <property type="term" value="C:Golgi apparatus"/>
    <property type="evidence" value="ECO:0007669"/>
    <property type="project" value="TreeGrafter"/>
</dbReference>
<dbReference type="RefSeq" id="XP_015659397.1">
    <property type="nucleotide sequence ID" value="XM_015801996.1"/>
</dbReference>
<evidence type="ECO:0000256" key="2">
    <source>
        <dbReference type="ARBA" id="ARBA00008873"/>
    </source>
</evidence>
<evidence type="ECO:0000256" key="8">
    <source>
        <dbReference type="SAM" id="Phobius"/>
    </source>
</evidence>
<dbReference type="PANTHER" id="PTHR45755:SF4">
    <property type="entry name" value="ZINC TRANSPORTER 7"/>
    <property type="match status" value="1"/>
</dbReference>
<dbReference type="GO" id="GO:0006882">
    <property type="term" value="P:intracellular zinc ion homeostasis"/>
    <property type="evidence" value="ECO:0007669"/>
    <property type="project" value="InterPro"/>
</dbReference>
<name>A0A0N0VFK4_LEPPY</name>
<evidence type="ECO:0000256" key="3">
    <source>
        <dbReference type="ARBA" id="ARBA00022448"/>
    </source>
</evidence>
<evidence type="ECO:0000256" key="6">
    <source>
        <dbReference type="ARBA" id="ARBA00023065"/>
    </source>
</evidence>
<feature type="transmembrane region" description="Helical" evidence="8">
    <location>
        <begin position="93"/>
        <end position="112"/>
    </location>
</feature>
<evidence type="ECO:0000256" key="4">
    <source>
        <dbReference type="ARBA" id="ARBA00022692"/>
    </source>
</evidence>
<comment type="caution">
    <text evidence="10">The sequence shown here is derived from an EMBL/GenBank/DDBJ whole genome shotgun (WGS) entry which is preliminary data.</text>
</comment>
<keyword evidence="6" id="KW-0406">Ion transport</keyword>
<dbReference type="InterPro" id="IPR045316">
    <property type="entry name" value="Msc2-like"/>
</dbReference>
<feature type="transmembrane region" description="Helical" evidence="8">
    <location>
        <begin position="58"/>
        <end position="77"/>
    </location>
</feature>
<organism evidence="10 11">
    <name type="scientific">Leptomonas pyrrhocoris</name>
    <name type="common">Firebug parasite</name>
    <dbReference type="NCBI Taxonomy" id="157538"/>
    <lineage>
        <taxon>Eukaryota</taxon>
        <taxon>Discoba</taxon>
        <taxon>Euglenozoa</taxon>
        <taxon>Kinetoplastea</taxon>
        <taxon>Metakinetoplastina</taxon>
        <taxon>Trypanosomatida</taxon>
        <taxon>Trypanosomatidae</taxon>
        <taxon>Leishmaniinae</taxon>
        <taxon>Leptomonas</taxon>
    </lineage>
</organism>
<keyword evidence="7 8" id="KW-0472">Membrane</keyword>
<feature type="domain" description="Cation efflux protein transmembrane" evidence="9">
    <location>
        <begin position="1"/>
        <end position="196"/>
    </location>
</feature>
<evidence type="ECO:0000259" key="9">
    <source>
        <dbReference type="Pfam" id="PF01545"/>
    </source>
</evidence>
<dbReference type="Proteomes" id="UP000037923">
    <property type="component" value="Unassembled WGS sequence"/>
</dbReference>
<keyword evidence="11" id="KW-1185">Reference proteome</keyword>
<dbReference type="InterPro" id="IPR002524">
    <property type="entry name" value="Cation_efflux"/>
</dbReference>
<dbReference type="InterPro" id="IPR027469">
    <property type="entry name" value="Cation_efflux_TMD_sf"/>
</dbReference>
<sequence length="284" mass="31124">MLLEFLYGIAVNSLGLISDSFHMMLDGTSIAIGLYAAHAASWRPDEKTHPFGYARYEVFGGFVNGILLLFIALYVTVESIQRIIDPPEIEGPYLLLVSVIGLVVNIIGIIFFHDSHGHSHSHSHGEGGGGHVDHNMRGVYLHILADLLGSVSVIISSVIIYFFGFWVADPICSALSAVLILMSAFPLLEETGKVLLLSAPEYGKDYSDELRVAILETGLLQDVVTPTIWVHSTPPRELVICTVAGKMRSGNEYASTRKKLIDTVSHHMMNHLDAHNVSVVIHLE</sequence>
<keyword evidence="3" id="KW-0813">Transport</keyword>